<dbReference type="AlphaFoldDB" id="A0A371GSS1"/>
<evidence type="ECO:0000313" key="2">
    <source>
        <dbReference type="Proteomes" id="UP000257109"/>
    </source>
</evidence>
<dbReference type="EMBL" id="QJKJ01004578">
    <property type="protein sequence ID" value="RDX93592.1"/>
    <property type="molecule type" value="Genomic_DNA"/>
</dbReference>
<sequence length="99" mass="11139">MWNGEEEEGAKCSITITIEVFEIWLFGCPKHTIMGLSDRAILCLGGNLGLYGNRLRKDVDKSESPQSIKSLDLGELAKPTHPWTYRLYRSSSHVELTAQ</sequence>
<comment type="caution">
    <text evidence="1">The sequence shown here is derived from an EMBL/GenBank/DDBJ whole genome shotgun (WGS) entry which is preliminary data.</text>
</comment>
<protein>
    <submittedName>
        <fullName evidence="1">Uncharacterized protein</fullName>
    </submittedName>
</protein>
<organism evidence="1 2">
    <name type="scientific">Mucuna pruriens</name>
    <name type="common">Velvet bean</name>
    <name type="synonym">Dolichos pruriens</name>
    <dbReference type="NCBI Taxonomy" id="157652"/>
    <lineage>
        <taxon>Eukaryota</taxon>
        <taxon>Viridiplantae</taxon>
        <taxon>Streptophyta</taxon>
        <taxon>Embryophyta</taxon>
        <taxon>Tracheophyta</taxon>
        <taxon>Spermatophyta</taxon>
        <taxon>Magnoliopsida</taxon>
        <taxon>eudicotyledons</taxon>
        <taxon>Gunneridae</taxon>
        <taxon>Pentapetalae</taxon>
        <taxon>rosids</taxon>
        <taxon>fabids</taxon>
        <taxon>Fabales</taxon>
        <taxon>Fabaceae</taxon>
        <taxon>Papilionoideae</taxon>
        <taxon>50 kb inversion clade</taxon>
        <taxon>NPAAA clade</taxon>
        <taxon>indigoferoid/millettioid clade</taxon>
        <taxon>Phaseoleae</taxon>
        <taxon>Mucuna</taxon>
    </lineage>
</organism>
<gene>
    <name evidence="1" type="ORF">CR513_24124</name>
</gene>
<dbReference type="Proteomes" id="UP000257109">
    <property type="component" value="Unassembled WGS sequence"/>
</dbReference>
<reference evidence="1" key="1">
    <citation type="submission" date="2018-05" db="EMBL/GenBank/DDBJ databases">
        <title>Draft genome of Mucuna pruriens seed.</title>
        <authorList>
            <person name="Nnadi N.E."/>
            <person name="Vos R."/>
            <person name="Hasami M.H."/>
            <person name="Devisetty U.K."/>
            <person name="Aguiy J.C."/>
        </authorList>
    </citation>
    <scope>NUCLEOTIDE SEQUENCE [LARGE SCALE GENOMIC DNA]</scope>
    <source>
        <strain evidence="1">JCA_2017</strain>
    </source>
</reference>
<accession>A0A371GSS1</accession>
<proteinExistence type="predicted"/>
<keyword evidence="2" id="KW-1185">Reference proteome</keyword>
<feature type="non-terminal residue" evidence="1">
    <location>
        <position position="1"/>
    </location>
</feature>
<evidence type="ECO:0000313" key="1">
    <source>
        <dbReference type="EMBL" id="RDX93592.1"/>
    </source>
</evidence>
<name>A0A371GSS1_MUCPR</name>